<proteinExistence type="predicted"/>
<gene>
    <name evidence="1" type="ORF">QAD02_015178</name>
</gene>
<reference evidence="1" key="1">
    <citation type="submission" date="2023-04" db="EMBL/GenBank/DDBJ databases">
        <title>A chromosome-level genome assembly of the parasitoid wasp Eretmocerus hayati.</title>
        <authorList>
            <person name="Zhong Y."/>
            <person name="Liu S."/>
            <person name="Liu Y."/>
        </authorList>
    </citation>
    <scope>NUCLEOTIDE SEQUENCE</scope>
    <source>
        <strain evidence="1">ZJU_SS_LIU_2023</strain>
    </source>
</reference>
<evidence type="ECO:0000313" key="2">
    <source>
        <dbReference type="Proteomes" id="UP001239111"/>
    </source>
</evidence>
<accession>A0ACC2P963</accession>
<name>A0ACC2P963_9HYME</name>
<dbReference type="EMBL" id="CM056742">
    <property type="protein sequence ID" value="KAJ8679391.1"/>
    <property type="molecule type" value="Genomic_DNA"/>
</dbReference>
<protein>
    <submittedName>
        <fullName evidence="1">Uncharacterized protein</fullName>
    </submittedName>
</protein>
<sequence>MYQRAVLVNLPKSESLDIEFLNIQYDVPTGFRKPKKQILKGVSGCFKSGELTAIMGPSGAGKSSLLNIMTGFQKSNVAGSLKFRSKNGDRGWNEYRKESCYIQQDDNLHALFTVQEVMMIAARLKIGNNLNHKGKQMVIDDVLDVLDLTKTKDTRCDRLSGGQRKRLSIALELVDNPPIMFLDEPTTGLDSSASLQCIAMLQSLARGGRTIICTIHQPSATIYEMFDHVYMLAEGRCVYQGDAKNTVNYLKKLGLTCPMYHNPADYIIEVITKEYGDFTDTLVNAATDRSWRATTPVKSILYHSDSVLKYNDENKTTVLIRPPSELHKFFVLTERSAIQLFRDWTVTHLKLAVHIVIGIIIGLLYENAGSSGAKSVSNALFMLVMVTYVCYTSFMPAVLRFPTELAIIRKERSNNWYRLRTYYAAFIVTNVPVQIFIVSVLGTIAYFMSSQPPELHRFGMFVLMLVLVALIAEGKGLALGATLTPVNGTFIGSILTCACLVFAGFLVLFNHMPKFMYYLTYSSYLRYSFEGLIQAIYGFNRPSLPCPMDNLDEPAYCQYRVPKALLKELAMIDCSYWNNVVILVAYLIVLRILAYIFLKRKISTL</sequence>
<keyword evidence="2" id="KW-1185">Reference proteome</keyword>
<organism evidence="1 2">
    <name type="scientific">Eretmocerus hayati</name>
    <dbReference type="NCBI Taxonomy" id="131215"/>
    <lineage>
        <taxon>Eukaryota</taxon>
        <taxon>Metazoa</taxon>
        <taxon>Ecdysozoa</taxon>
        <taxon>Arthropoda</taxon>
        <taxon>Hexapoda</taxon>
        <taxon>Insecta</taxon>
        <taxon>Pterygota</taxon>
        <taxon>Neoptera</taxon>
        <taxon>Endopterygota</taxon>
        <taxon>Hymenoptera</taxon>
        <taxon>Apocrita</taxon>
        <taxon>Proctotrupomorpha</taxon>
        <taxon>Chalcidoidea</taxon>
        <taxon>Aphelinidae</taxon>
        <taxon>Aphelininae</taxon>
        <taxon>Eretmocerus</taxon>
    </lineage>
</organism>
<evidence type="ECO:0000313" key="1">
    <source>
        <dbReference type="EMBL" id="KAJ8679391.1"/>
    </source>
</evidence>
<dbReference type="Proteomes" id="UP001239111">
    <property type="component" value="Chromosome 2"/>
</dbReference>
<comment type="caution">
    <text evidence="1">The sequence shown here is derived from an EMBL/GenBank/DDBJ whole genome shotgun (WGS) entry which is preliminary data.</text>
</comment>